<evidence type="ECO:0000259" key="9">
    <source>
        <dbReference type="PROSITE" id="PS51546"/>
    </source>
</evidence>
<keyword evidence="2" id="KW-0547">Nucleotide-binding</keyword>
<dbReference type="InterPro" id="IPR042236">
    <property type="entry name" value="PI3K_accessory_sf"/>
</dbReference>
<feature type="domain" description="PI3K/PI4K catalytic" evidence="7">
    <location>
        <begin position="782"/>
        <end position="1062"/>
    </location>
</feature>
<dbReference type="SUPFAM" id="SSF56112">
    <property type="entry name" value="Protein kinase-like (PK-like)"/>
    <property type="match status" value="1"/>
</dbReference>
<evidence type="ECO:0000256" key="1">
    <source>
        <dbReference type="ARBA" id="ARBA00022679"/>
    </source>
</evidence>
<dbReference type="SUPFAM" id="SSF48371">
    <property type="entry name" value="ARM repeat"/>
    <property type="match status" value="1"/>
</dbReference>
<dbReference type="Pfam" id="PF00613">
    <property type="entry name" value="PI3Ka"/>
    <property type="match status" value="1"/>
</dbReference>
<dbReference type="Pfam" id="PF00454">
    <property type="entry name" value="PI3_PI4_kinase"/>
    <property type="match status" value="1"/>
</dbReference>
<gene>
    <name evidence="11" type="ORF">J8273_6064</name>
</gene>
<dbReference type="SUPFAM" id="SSF49562">
    <property type="entry name" value="C2 domain (Calcium/lipid-binding domain, CaLB)"/>
    <property type="match status" value="1"/>
</dbReference>
<dbReference type="AlphaFoldDB" id="A0A8J6ARN9"/>
<dbReference type="InterPro" id="IPR000341">
    <property type="entry name" value="PI3K_Ras-bd_dom"/>
</dbReference>
<dbReference type="GO" id="GO:0016477">
    <property type="term" value="P:cell migration"/>
    <property type="evidence" value="ECO:0007669"/>
    <property type="project" value="TreeGrafter"/>
</dbReference>
<dbReference type="InterPro" id="IPR001263">
    <property type="entry name" value="PI3K_accessory_dom"/>
</dbReference>
<dbReference type="Gene3D" id="3.30.1010.10">
    <property type="entry name" value="Phosphatidylinositol 3-kinase Catalytic Subunit, Chain A, domain 4"/>
    <property type="match status" value="1"/>
</dbReference>
<reference evidence="11" key="1">
    <citation type="submission" date="2021-05" db="EMBL/GenBank/DDBJ databases">
        <title>A free-living protist that lacks canonical eukaryotic 1 DNA replication and segregation systems.</title>
        <authorList>
            <person name="Salas-Leiva D.E."/>
            <person name="Tromer E.C."/>
            <person name="Curtis B.A."/>
            <person name="Jerlstrom-Hultqvist J."/>
            <person name="Kolisko M."/>
            <person name="Yi Z."/>
            <person name="Salas-Leiva J.S."/>
            <person name="Gallot-Lavallee L."/>
            <person name="Kops G.J.P.L."/>
            <person name="Archibald J.M."/>
            <person name="Simpson A.G.B."/>
            <person name="Roger A.J."/>
        </authorList>
    </citation>
    <scope>NUCLEOTIDE SEQUENCE</scope>
    <source>
        <strain evidence="11">BICM</strain>
    </source>
</reference>
<feature type="region of interest" description="Disordered" evidence="6">
    <location>
        <begin position="514"/>
        <end position="539"/>
    </location>
</feature>
<dbReference type="SMART" id="SM00145">
    <property type="entry name" value="PI3Ka"/>
    <property type="match status" value="1"/>
</dbReference>
<feature type="domain" description="PI3K-RBD" evidence="9">
    <location>
        <begin position="140"/>
        <end position="239"/>
    </location>
</feature>
<dbReference type="Proteomes" id="UP000717585">
    <property type="component" value="Unassembled WGS sequence"/>
</dbReference>
<dbReference type="GO" id="GO:0048015">
    <property type="term" value="P:phosphatidylinositol-mediated signaling"/>
    <property type="evidence" value="ECO:0007669"/>
    <property type="project" value="TreeGrafter"/>
</dbReference>
<dbReference type="SMART" id="SM00146">
    <property type="entry name" value="PI3Kc"/>
    <property type="match status" value="1"/>
</dbReference>
<dbReference type="PROSITE" id="PS51545">
    <property type="entry name" value="PIK_HELICAL"/>
    <property type="match status" value="1"/>
</dbReference>
<dbReference type="InterPro" id="IPR002420">
    <property type="entry name" value="PI3K-type_C2_dom"/>
</dbReference>
<dbReference type="PROSITE" id="PS50290">
    <property type="entry name" value="PI3_4_KINASE_3"/>
    <property type="match status" value="1"/>
</dbReference>
<feature type="compositionally biased region" description="Basic and acidic residues" evidence="6">
    <location>
        <begin position="517"/>
        <end position="539"/>
    </location>
</feature>
<comment type="caution">
    <text evidence="11">The sequence shown here is derived from an EMBL/GenBank/DDBJ whole genome shotgun (WGS) entry which is preliminary data.</text>
</comment>
<dbReference type="GO" id="GO:0005886">
    <property type="term" value="C:plasma membrane"/>
    <property type="evidence" value="ECO:0007669"/>
    <property type="project" value="TreeGrafter"/>
</dbReference>
<dbReference type="GO" id="GO:0043491">
    <property type="term" value="P:phosphatidylinositol 3-kinase/protein kinase B signal transduction"/>
    <property type="evidence" value="ECO:0007669"/>
    <property type="project" value="TreeGrafter"/>
</dbReference>
<evidence type="ECO:0000256" key="6">
    <source>
        <dbReference type="SAM" id="MobiDB-lite"/>
    </source>
</evidence>
<dbReference type="InterPro" id="IPR036940">
    <property type="entry name" value="PI3/4_kinase_cat_sf"/>
</dbReference>
<evidence type="ECO:0000256" key="5">
    <source>
        <dbReference type="PROSITE-ProRule" id="PRU00880"/>
    </source>
</evidence>
<name>A0A8J6ARN9_9EUKA</name>
<organism evidence="11 12">
    <name type="scientific">Carpediemonas membranifera</name>
    <dbReference type="NCBI Taxonomy" id="201153"/>
    <lineage>
        <taxon>Eukaryota</taxon>
        <taxon>Metamonada</taxon>
        <taxon>Carpediemonas-like organisms</taxon>
        <taxon>Carpediemonas</taxon>
    </lineage>
</organism>
<dbReference type="FunFam" id="1.10.1070.11:FF:000001">
    <property type="entry name" value="Phosphatidylinositol 4,5-bisphosphate 3-kinase catalytic subunit"/>
    <property type="match status" value="1"/>
</dbReference>
<dbReference type="EMBL" id="JAHDYR010000036">
    <property type="protein sequence ID" value="KAG9392596.1"/>
    <property type="molecule type" value="Genomic_DNA"/>
</dbReference>
<dbReference type="InterPro" id="IPR011009">
    <property type="entry name" value="Kinase-like_dom_sf"/>
</dbReference>
<dbReference type="GO" id="GO:0005942">
    <property type="term" value="C:phosphatidylinositol 3-kinase complex"/>
    <property type="evidence" value="ECO:0007669"/>
    <property type="project" value="TreeGrafter"/>
</dbReference>
<evidence type="ECO:0000259" key="8">
    <source>
        <dbReference type="PROSITE" id="PS51545"/>
    </source>
</evidence>
<keyword evidence="4" id="KW-0067">ATP-binding</keyword>
<dbReference type="CDD" id="cd00891">
    <property type="entry name" value="PI3Kc"/>
    <property type="match status" value="1"/>
</dbReference>
<feature type="region of interest" description="Disordered" evidence="6">
    <location>
        <begin position="63"/>
        <end position="83"/>
    </location>
</feature>
<evidence type="ECO:0000256" key="4">
    <source>
        <dbReference type="ARBA" id="ARBA00022840"/>
    </source>
</evidence>
<feature type="domain" description="PIK helical" evidence="8">
    <location>
        <begin position="528"/>
        <end position="705"/>
    </location>
</feature>
<dbReference type="InterPro" id="IPR029071">
    <property type="entry name" value="Ubiquitin-like_domsf"/>
</dbReference>
<accession>A0A8J6ARN9</accession>
<dbReference type="OrthoDB" id="67688at2759"/>
<dbReference type="PROSITE" id="PS00916">
    <property type="entry name" value="PI3_4_KINASE_2"/>
    <property type="match status" value="1"/>
</dbReference>
<dbReference type="InterPro" id="IPR015433">
    <property type="entry name" value="PI3/4_kinase"/>
</dbReference>
<dbReference type="PANTHER" id="PTHR10048:SF14">
    <property type="entry name" value="LD28067P"/>
    <property type="match status" value="1"/>
</dbReference>
<evidence type="ECO:0000259" key="7">
    <source>
        <dbReference type="PROSITE" id="PS50290"/>
    </source>
</evidence>
<dbReference type="PANTHER" id="PTHR10048">
    <property type="entry name" value="PHOSPHATIDYLINOSITOL KINASE"/>
    <property type="match status" value="1"/>
</dbReference>
<dbReference type="Gene3D" id="1.10.1070.11">
    <property type="entry name" value="Phosphatidylinositol 3-/4-kinase, catalytic domain"/>
    <property type="match status" value="1"/>
</dbReference>
<evidence type="ECO:0000259" key="10">
    <source>
        <dbReference type="PROSITE" id="PS51547"/>
    </source>
</evidence>
<dbReference type="PROSITE" id="PS00915">
    <property type="entry name" value="PI3_4_KINASE_1"/>
    <property type="match status" value="1"/>
</dbReference>
<dbReference type="InterPro" id="IPR035448">
    <property type="entry name" value="PI3Kc"/>
</dbReference>
<comment type="similarity">
    <text evidence="5">Belongs to the PI3/PI4-kinase family.</text>
</comment>
<evidence type="ECO:0000256" key="2">
    <source>
        <dbReference type="ARBA" id="ARBA00022741"/>
    </source>
</evidence>
<evidence type="ECO:0000256" key="3">
    <source>
        <dbReference type="ARBA" id="ARBA00022777"/>
    </source>
</evidence>
<dbReference type="InterPro" id="IPR018936">
    <property type="entry name" value="PI3/4_kinase_CS"/>
</dbReference>
<keyword evidence="1" id="KW-0808">Transferase</keyword>
<dbReference type="SUPFAM" id="SSF54236">
    <property type="entry name" value="Ubiquitin-like"/>
    <property type="match status" value="1"/>
</dbReference>
<dbReference type="InterPro" id="IPR035892">
    <property type="entry name" value="C2_domain_sf"/>
</dbReference>
<keyword evidence="12" id="KW-1185">Reference proteome</keyword>
<dbReference type="GO" id="GO:0005524">
    <property type="term" value="F:ATP binding"/>
    <property type="evidence" value="ECO:0007669"/>
    <property type="project" value="UniProtKB-KW"/>
</dbReference>
<dbReference type="PROSITE" id="PS51547">
    <property type="entry name" value="C2_PI3K"/>
    <property type="match status" value="1"/>
</dbReference>
<feature type="domain" description="C2 PI3K-type" evidence="10">
    <location>
        <begin position="322"/>
        <end position="507"/>
    </location>
</feature>
<dbReference type="GO" id="GO:0016303">
    <property type="term" value="F:1-phosphatidylinositol-3-kinase activity"/>
    <property type="evidence" value="ECO:0007669"/>
    <property type="project" value="TreeGrafter"/>
</dbReference>
<evidence type="ECO:0000313" key="11">
    <source>
        <dbReference type="EMBL" id="KAG9392596.1"/>
    </source>
</evidence>
<keyword evidence="3" id="KW-0418">Kinase</keyword>
<dbReference type="GO" id="GO:0035005">
    <property type="term" value="F:1-phosphatidylinositol-4-phosphate 3-kinase activity"/>
    <property type="evidence" value="ECO:0007669"/>
    <property type="project" value="TreeGrafter"/>
</dbReference>
<dbReference type="Gene3D" id="3.10.20.770">
    <property type="match status" value="1"/>
</dbReference>
<protein>
    <submittedName>
        <fullName evidence="11">Phosphatidylinositol 3- and 4-kinase</fullName>
    </submittedName>
</protein>
<evidence type="ECO:0000313" key="12">
    <source>
        <dbReference type="Proteomes" id="UP000717585"/>
    </source>
</evidence>
<dbReference type="InterPro" id="IPR016024">
    <property type="entry name" value="ARM-type_fold"/>
</dbReference>
<dbReference type="GO" id="GO:0005737">
    <property type="term" value="C:cytoplasm"/>
    <property type="evidence" value="ECO:0007669"/>
    <property type="project" value="TreeGrafter"/>
</dbReference>
<sequence>MARSKAICTFFSPECGADEPFVLQNGQSPTDLDICDVTQNPLLQRQQGNASHDSMIQFSAPSTPVIKRRPGMPRRVSSTVFPSDPNPAIMDEIDQLLGISPAVRDTKEFMSAKRAFEALRTRLAKYQRVLWLDDQSDLNTTPFFCDFVVPPSLPARFRKKARVNPSHTIKEALAQLFRDHQSTLVDMLTRDGLSTDPDDYILKETGYAEYLIGNYAIGSYECVARARRDNLNPCLTLIPREEASGLFSNAIIGDSDKNKALAIEREVSRLFTIMPNRPSNSIVSRSVEDAIRLRVPSIAPLIISPAAQPELHAVLAPIVELISSRVLVTAAEQCGRYQVGMAHVSVQLVFGSKALCPVATSSSVPVFVPLPAPARPDPYGKEGSCIELAPVGWPEFFGPSLPISHIPADARLVFTVWVQPLADIPSKPAPVAATGPLPFARRRLMRPLPLGNCTVTVATVEGVLQEGSVHVPLWLGEAGSPMATTLANRTSPAPQVATLLFPARQSPVFVHAAPDLSKSDPLKRKTHERSPDPLPEADRRRIREILSRTALHDNSSDDNALLWRSRYYLARHEHGALSAFLRSVNWGNRYAVAEARKMTKTWKLDPLRALELLDVEHSDREVRKFALERLSELDDRWLVHFVLQMTQALKFEPYHDSALARFLLCRSLRNTLSIGHSFFWHVKAELHAPATEERFGVILEEYLRGIPGVAAVRDDVVHQAKLVKELHRIALDVASLPAHSQRSEDPDFRKLVLQNELRALNQMLPERSRLPLSYRLEVRDLIVERSRVMDSKKAPLMLWFQNAELGADPVGVLFKAGDDLRQDQLTLQILRLMDRLWQDRGLNLQLSPYHAISTGWMQGLLELVKSSETCAKITAAAGGARAAFSKTPIADWLKRQNPTKQLYAKAVQNFTHSCAGYCVATYVLGIGDRHNDNIMVTVDGKLFHIDFGHFLGNFKSKFGFRRERAPFVFTPDFGYVIYGDEGMSSSNYKKFEELCCAAYQTLRDNKDLFIHIFLLMLSTGIPELQVKSDIEYMRERLLLDLSDEDAQADLRRQIVKCAKTRSAQVNNAVHILKHR</sequence>
<dbReference type="Gene3D" id="1.25.40.70">
    <property type="entry name" value="Phosphatidylinositol 3-kinase, accessory domain (PIK)"/>
    <property type="match status" value="1"/>
</dbReference>
<proteinExistence type="inferred from homology"/>
<dbReference type="InterPro" id="IPR000403">
    <property type="entry name" value="PI3/4_kinase_cat_dom"/>
</dbReference>
<dbReference type="PROSITE" id="PS51546">
    <property type="entry name" value="PI3K_RBD"/>
    <property type="match status" value="1"/>
</dbReference>
<dbReference type="Gene3D" id="2.60.40.150">
    <property type="entry name" value="C2 domain"/>
    <property type="match status" value="1"/>
</dbReference>
<dbReference type="Pfam" id="PF00794">
    <property type="entry name" value="PI3K_rbd"/>
    <property type="match status" value="1"/>
</dbReference>